<protein>
    <submittedName>
        <fullName evidence="2">Uncharacterized protein</fullName>
    </submittedName>
</protein>
<evidence type="ECO:0000256" key="1">
    <source>
        <dbReference type="SAM" id="MobiDB-lite"/>
    </source>
</evidence>
<feature type="compositionally biased region" description="Basic and acidic residues" evidence="1">
    <location>
        <begin position="17"/>
        <end position="32"/>
    </location>
</feature>
<organism evidence="2">
    <name type="scientific">Arundo donax</name>
    <name type="common">Giant reed</name>
    <name type="synonym">Donax arundinaceus</name>
    <dbReference type="NCBI Taxonomy" id="35708"/>
    <lineage>
        <taxon>Eukaryota</taxon>
        <taxon>Viridiplantae</taxon>
        <taxon>Streptophyta</taxon>
        <taxon>Embryophyta</taxon>
        <taxon>Tracheophyta</taxon>
        <taxon>Spermatophyta</taxon>
        <taxon>Magnoliopsida</taxon>
        <taxon>Liliopsida</taxon>
        <taxon>Poales</taxon>
        <taxon>Poaceae</taxon>
        <taxon>PACMAD clade</taxon>
        <taxon>Arundinoideae</taxon>
        <taxon>Arundineae</taxon>
        <taxon>Arundo</taxon>
    </lineage>
</organism>
<evidence type="ECO:0000313" key="2">
    <source>
        <dbReference type="EMBL" id="JAD91326.1"/>
    </source>
</evidence>
<feature type="region of interest" description="Disordered" evidence="1">
    <location>
        <begin position="17"/>
        <end position="37"/>
    </location>
</feature>
<reference evidence="2" key="1">
    <citation type="submission" date="2014-09" db="EMBL/GenBank/DDBJ databases">
        <authorList>
            <person name="Magalhaes I.L.F."/>
            <person name="Oliveira U."/>
            <person name="Santos F.R."/>
            <person name="Vidigal T.H.D.A."/>
            <person name="Brescovit A.D."/>
            <person name="Santos A.J."/>
        </authorList>
    </citation>
    <scope>NUCLEOTIDE SEQUENCE</scope>
    <source>
        <tissue evidence="2">Shoot tissue taken approximately 20 cm above the soil surface</tissue>
    </source>
</reference>
<proteinExistence type="predicted"/>
<dbReference type="EMBL" id="GBRH01206569">
    <property type="protein sequence ID" value="JAD91326.1"/>
    <property type="molecule type" value="Transcribed_RNA"/>
</dbReference>
<name>A0A0A9DU39_ARUDO</name>
<dbReference type="AlphaFoldDB" id="A0A0A9DU39"/>
<sequence>MQELQALCLGEEQHVPEARFGEERRHAQRSEDPLFGQGEASVPLLCSVKLQRVHGCSFGMCGEGWPDRANGQGVPPELRSVCR</sequence>
<reference evidence="2" key="2">
    <citation type="journal article" date="2015" name="Data Brief">
        <title>Shoot transcriptome of the giant reed, Arundo donax.</title>
        <authorList>
            <person name="Barrero R.A."/>
            <person name="Guerrero F.D."/>
            <person name="Moolhuijzen P."/>
            <person name="Goolsby J.A."/>
            <person name="Tidwell J."/>
            <person name="Bellgard S.E."/>
            <person name="Bellgard M.I."/>
        </authorList>
    </citation>
    <scope>NUCLEOTIDE SEQUENCE</scope>
    <source>
        <tissue evidence="2">Shoot tissue taken approximately 20 cm above the soil surface</tissue>
    </source>
</reference>
<accession>A0A0A9DU39</accession>